<evidence type="ECO:0000313" key="3">
    <source>
        <dbReference type="EMBL" id="QHT21839.1"/>
    </source>
</evidence>
<accession>A0A6C0E0M6</accession>
<dbReference type="EMBL" id="MN739697">
    <property type="protein sequence ID" value="QHT21839.1"/>
    <property type="molecule type" value="Genomic_DNA"/>
</dbReference>
<reference evidence="3" key="1">
    <citation type="journal article" date="2020" name="Nature">
        <title>Giant virus diversity and host interactions through global metagenomics.</title>
        <authorList>
            <person name="Schulz F."/>
            <person name="Roux S."/>
            <person name="Paez-Espino D."/>
            <person name="Jungbluth S."/>
            <person name="Walsh D.A."/>
            <person name="Denef V.J."/>
            <person name="McMahon K.D."/>
            <person name="Konstantinidis K.T."/>
            <person name="Eloe-Fadrosh E.A."/>
            <person name="Kyrpides N.C."/>
            <person name="Woyke T."/>
        </authorList>
    </citation>
    <scope>NUCLEOTIDE SEQUENCE</scope>
    <source>
        <strain evidence="3">GVMAG-M-3300023179-103</strain>
    </source>
</reference>
<dbReference type="InterPro" id="IPR014729">
    <property type="entry name" value="Rossmann-like_a/b/a_fold"/>
</dbReference>
<protein>
    <recommendedName>
        <fullName evidence="2">Cytidyltransferase-like domain-containing protein</fullName>
    </recommendedName>
</protein>
<feature type="region of interest" description="Disordered" evidence="1">
    <location>
        <begin position="1"/>
        <end position="65"/>
    </location>
</feature>
<dbReference type="AlphaFoldDB" id="A0A6C0E0M6"/>
<evidence type="ECO:0000259" key="2">
    <source>
        <dbReference type="Pfam" id="PF01467"/>
    </source>
</evidence>
<feature type="domain" description="Cytidyltransferase-like" evidence="2">
    <location>
        <begin position="105"/>
        <end position="259"/>
    </location>
</feature>
<organism evidence="3">
    <name type="scientific">viral metagenome</name>
    <dbReference type="NCBI Taxonomy" id="1070528"/>
    <lineage>
        <taxon>unclassified sequences</taxon>
        <taxon>metagenomes</taxon>
        <taxon>organismal metagenomes</taxon>
    </lineage>
</organism>
<evidence type="ECO:0000256" key="1">
    <source>
        <dbReference type="SAM" id="MobiDB-lite"/>
    </source>
</evidence>
<sequence length="313" mass="35221">METPTTPKRGLNFGTPSGTPVRGLNFGDDKTPQTPQTPKKLPNSSASAHPQTPDRDPPIHVFSDMPETDPLVPIFGTPPKKPKTHVETGFYPPSIDLADKNIILVFHGSYNPVHKGHIQLCNEAMKICADRRLNVTRKIFSVASDKTIEFKINKKEYLNPKREVQFNCEMRKRMIENALKEEQIDGVEIICHKEDADRYTLVSKAIYRKANDIIVMVGGSDWVNDTPNIKQKGICNGKQCFPALIIVRDESNGMSSTELQKCLDNKKKFCVLSYKSVYDLVNLSEGRVAKEGGGGDERWNKNKIMYVRLKNSC</sequence>
<dbReference type="InterPro" id="IPR004821">
    <property type="entry name" value="Cyt_trans-like"/>
</dbReference>
<dbReference type="Pfam" id="PF01467">
    <property type="entry name" value="CTP_transf_like"/>
    <property type="match status" value="1"/>
</dbReference>
<proteinExistence type="predicted"/>
<dbReference type="GO" id="GO:0003824">
    <property type="term" value="F:catalytic activity"/>
    <property type="evidence" value="ECO:0007669"/>
    <property type="project" value="InterPro"/>
</dbReference>
<dbReference type="SUPFAM" id="SSF52374">
    <property type="entry name" value="Nucleotidylyl transferase"/>
    <property type="match status" value="1"/>
</dbReference>
<name>A0A6C0E0M6_9ZZZZ</name>
<dbReference type="Gene3D" id="3.40.50.620">
    <property type="entry name" value="HUPs"/>
    <property type="match status" value="1"/>
</dbReference>